<reference evidence="1" key="1">
    <citation type="submission" date="2016-10" db="EMBL/GenBank/DDBJ databases">
        <authorList>
            <person name="See-Too W.S."/>
        </authorList>
    </citation>
    <scope>NUCLEOTIDE SEQUENCE [LARGE SCALE GENOMIC DNA]</scope>
    <source>
        <strain evidence="1">DSM 23997</strain>
    </source>
</reference>
<name>A0A1C7ECJ4_9BACL</name>
<evidence type="ECO:0008006" key="3">
    <source>
        <dbReference type="Google" id="ProtNLM"/>
    </source>
</evidence>
<sequence length="69" mass="7761">MFSGDYSETTFSGPNFKFEDVNMNDLNLTGTDIPDSLGMGQNLRIRAVVEEFDENLGIIFLDPIVTEIR</sequence>
<dbReference type="STRING" id="1038856.BBI15_15175"/>
<keyword evidence="2" id="KW-1185">Reference proteome</keyword>
<dbReference type="KEGG" id="ppla:BBI15_15175"/>
<dbReference type="EMBL" id="CP016539">
    <property type="protein sequence ID" value="ANU21425.1"/>
    <property type="molecule type" value="Genomic_DNA"/>
</dbReference>
<dbReference type="AlphaFoldDB" id="A0A1C7ECJ4"/>
<dbReference type="Pfam" id="PF16127">
    <property type="entry name" value="DUF4839"/>
    <property type="match status" value="1"/>
</dbReference>
<dbReference type="Proteomes" id="UP000092650">
    <property type="component" value="Chromosome"/>
</dbReference>
<dbReference type="InterPro" id="IPR032290">
    <property type="entry name" value="DUF4839"/>
</dbReference>
<evidence type="ECO:0000313" key="2">
    <source>
        <dbReference type="Proteomes" id="UP000092650"/>
    </source>
</evidence>
<evidence type="ECO:0000313" key="1">
    <source>
        <dbReference type="EMBL" id="ANU21425.1"/>
    </source>
</evidence>
<gene>
    <name evidence="1" type="ORF">BBI15_15175</name>
</gene>
<protein>
    <recommendedName>
        <fullName evidence="3">Pentapeptide repeat-containing protein</fullName>
    </recommendedName>
</protein>
<organism evidence="1 2">
    <name type="scientific">Planococcus plakortidis</name>
    <dbReference type="NCBI Taxonomy" id="1038856"/>
    <lineage>
        <taxon>Bacteria</taxon>
        <taxon>Bacillati</taxon>
        <taxon>Bacillota</taxon>
        <taxon>Bacilli</taxon>
        <taxon>Bacillales</taxon>
        <taxon>Caryophanaceae</taxon>
        <taxon>Planococcus</taxon>
    </lineage>
</organism>
<accession>A0A1C7ECJ4</accession>
<proteinExistence type="predicted"/>